<dbReference type="PANTHER" id="PTHR46825">
    <property type="entry name" value="D-ALANYL-D-ALANINE-CARBOXYPEPTIDASE/ENDOPEPTIDASE AMPH"/>
    <property type="match status" value="1"/>
</dbReference>
<accession>A0A0M2H0F6</accession>
<dbReference type="InterPro" id="IPR012338">
    <property type="entry name" value="Beta-lactam/transpept-like"/>
</dbReference>
<dbReference type="GO" id="GO:0016020">
    <property type="term" value="C:membrane"/>
    <property type="evidence" value="ECO:0007669"/>
    <property type="project" value="UniProtKB-SubCell"/>
</dbReference>
<reference evidence="4 5" key="1">
    <citation type="submission" date="2015-02" db="EMBL/GenBank/DDBJ databases">
        <title>Draft genome sequences of ten Microbacterium spp. with emphasis on heavy metal contaminated environments.</title>
        <authorList>
            <person name="Corretto E."/>
        </authorList>
    </citation>
    <scope>NUCLEOTIDE SEQUENCE [LARGE SCALE GENOMIC DNA]</scope>
    <source>
        <strain evidence="4 5">DSM 8608</strain>
    </source>
</reference>
<protein>
    <submittedName>
        <fullName evidence="4">Penicillin-binding protein 4</fullName>
    </submittedName>
</protein>
<sequence>MADVVPDLEGFCGVISARRGHDDVLGEWAVGLADRTAGAPNTPTTRFGLASGTKTFTALTTLSLIGDGLLRQDTPAREILEDDLPLIADDVTIEHLLSHTSGIGDYLDEEVDALAPLSLPVQRLDSTPAYLPMLDGFPTKFRAGERFSYCNGGYVVLAIIAERVSRTPFADLVRTRVFDPAGMTSTGFPRSDLLPPGTATGYKDDGRTNVFELPVVGSGDGGAHSTVGDLHRFWLALLAGRIVDPSLVALFTERVTADAGDGLGYGRGVWLDGEDLVIVGGDHGVVAVSRHHPPTGTTVTGLANVEVPTFVRVRELMGAIRAAGVGRAD</sequence>
<evidence type="ECO:0000259" key="3">
    <source>
        <dbReference type="Pfam" id="PF00144"/>
    </source>
</evidence>
<comment type="subcellular location">
    <subcellularLocation>
        <location evidence="1">Membrane</location>
    </subcellularLocation>
</comment>
<dbReference type="InterPro" id="IPR001466">
    <property type="entry name" value="Beta-lactam-related"/>
</dbReference>
<proteinExistence type="predicted"/>
<dbReference type="AlphaFoldDB" id="A0A0M2H0F6"/>
<evidence type="ECO:0000256" key="2">
    <source>
        <dbReference type="ARBA" id="ARBA00023136"/>
    </source>
</evidence>
<keyword evidence="5" id="KW-1185">Reference proteome</keyword>
<dbReference type="Proteomes" id="UP000034098">
    <property type="component" value="Unassembled WGS sequence"/>
</dbReference>
<dbReference type="RefSeq" id="WP_045302767.1">
    <property type="nucleotide sequence ID" value="NZ_JYJA01000041.1"/>
</dbReference>
<dbReference type="SUPFAM" id="SSF56601">
    <property type="entry name" value="beta-lactamase/transpeptidase-like"/>
    <property type="match status" value="1"/>
</dbReference>
<dbReference type="Gene3D" id="3.40.710.10">
    <property type="entry name" value="DD-peptidase/beta-lactamase superfamily"/>
    <property type="match status" value="1"/>
</dbReference>
<feature type="domain" description="Beta-lactamase-related" evidence="3">
    <location>
        <begin position="20"/>
        <end position="308"/>
    </location>
</feature>
<evidence type="ECO:0000256" key="1">
    <source>
        <dbReference type="ARBA" id="ARBA00004370"/>
    </source>
</evidence>
<dbReference type="PANTHER" id="PTHR46825:SF11">
    <property type="entry name" value="PENICILLIN-BINDING PROTEIN 4"/>
    <property type="match status" value="1"/>
</dbReference>
<dbReference type="InterPro" id="IPR050491">
    <property type="entry name" value="AmpC-like"/>
</dbReference>
<dbReference type="PATRIC" id="fig|69370.6.peg.4126"/>
<evidence type="ECO:0000313" key="5">
    <source>
        <dbReference type="Proteomes" id="UP000034098"/>
    </source>
</evidence>
<gene>
    <name evidence="4" type="primary">pbpE</name>
    <name evidence="4" type="ORF">RS82_04065</name>
</gene>
<dbReference type="Pfam" id="PF00144">
    <property type="entry name" value="Beta-lactamase"/>
    <property type="match status" value="1"/>
</dbReference>
<organism evidence="4 5">
    <name type="scientific">Microbacterium trichothecenolyticum</name>
    <name type="common">Aureobacterium trichothecenolyticum</name>
    <dbReference type="NCBI Taxonomy" id="69370"/>
    <lineage>
        <taxon>Bacteria</taxon>
        <taxon>Bacillati</taxon>
        <taxon>Actinomycetota</taxon>
        <taxon>Actinomycetes</taxon>
        <taxon>Micrococcales</taxon>
        <taxon>Microbacteriaceae</taxon>
        <taxon>Microbacterium</taxon>
    </lineage>
</organism>
<comment type="caution">
    <text evidence="4">The sequence shown here is derived from an EMBL/GenBank/DDBJ whole genome shotgun (WGS) entry which is preliminary data.</text>
</comment>
<evidence type="ECO:0000313" key="4">
    <source>
        <dbReference type="EMBL" id="KJL39856.1"/>
    </source>
</evidence>
<keyword evidence="2" id="KW-0472">Membrane</keyword>
<name>A0A0M2H0F6_MICTR</name>
<dbReference type="EMBL" id="JYJA01000041">
    <property type="protein sequence ID" value="KJL39856.1"/>
    <property type="molecule type" value="Genomic_DNA"/>
</dbReference>